<feature type="transmembrane region" description="Helical" evidence="1">
    <location>
        <begin position="6"/>
        <end position="28"/>
    </location>
</feature>
<keyword evidence="1" id="KW-0812">Transmembrane</keyword>
<name>A0ABT9Z8N5_9BACI</name>
<comment type="caution">
    <text evidence="2">The sequence shown here is derived from an EMBL/GenBank/DDBJ whole genome shotgun (WGS) entry which is preliminary data.</text>
</comment>
<keyword evidence="1" id="KW-1133">Transmembrane helix</keyword>
<dbReference type="NCBIfam" id="NF045534">
    <property type="entry name" value="small_EYxxD"/>
    <property type="match status" value="1"/>
</dbReference>
<accession>A0ABT9Z8N5</accession>
<keyword evidence="1" id="KW-0472">Membrane</keyword>
<evidence type="ECO:0000313" key="3">
    <source>
        <dbReference type="Proteomes" id="UP001232245"/>
    </source>
</evidence>
<dbReference type="EMBL" id="JAUSTZ010000020">
    <property type="protein sequence ID" value="MDQ0228375.1"/>
    <property type="molecule type" value="Genomic_DNA"/>
</dbReference>
<evidence type="ECO:0000256" key="1">
    <source>
        <dbReference type="SAM" id="Phobius"/>
    </source>
</evidence>
<dbReference type="Proteomes" id="UP001232245">
    <property type="component" value="Unassembled WGS sequence"/>
</dbReference>
<evidence type="ECO:0000313" key="2">
    <source>
        <dbReference type="EMBL" id="MDQ0228375.1"/>
    </source>
</evidence>
<keyword evidence="3" id="KW-1185">Reference proteome</keyword>
<evidence type="ECO:0008006" key="4">
    <source>
        <dbReference type="Google" id="ProtNLM"/>
    </source>
</evidence>
<proteinExistence type="predicted"/>
<gene>
    <name evidence="2" type="ORF">J2S02_004757</name>
</gene>
<organism evidence="2 3">
    <name type="scientific">Metabacillus niabensis</name>
    <dbReference type="NCBI Taxonomy" id="324854"/>
    <lineage>
        <taxon>Bacteria</taxon>
        <taxon>Bacillati</taxon>
        <taxon>Bacillota</taxon>
        <taxon>Bacilli</taxon>
        <taxon>Bacillales</taxon>
        <taxon>Bacillaceae</taxon>
        <taxon>Metabacillus</taxon>
    </lineage>
</organism>
<reference evidence="2 3" key="1">
    <citation type="submission" date="2023-07" db="EMBL/GenBank/DDBJ databases">
        <title>Genomic Encyclopedia of Type Strains, Phase IV (KMG-IV): sequencing the most valuable type-strain genomes for metagenomic binning, comparative biology and taxonomic classification.</title>
        <authorList>
            <person name="Goeker M."/>
        </authorList>
    </citation>
    <scope>NUCLEOTIDE SEQUENCE [LARGE SCALE GENOMIC DNA]</scope>
    <source>
        <strain evidence="2 3">DSM 17723</strain>
    </source>
</reference>
<protein>
    <recommendedName>
        <fullName evidence="4">LPXTG cell wall anchor domain-containing protein</fullName>
    </recommendedName>
</protein>
<sequence>MFIEYLTDMSFLLIALIGGIVALLFVYIKKRRV</sequence>